<sequence>MKGLINEIMPAKDATHMKYKRFDASKDQFTSMQFKIKEPKVPIKAIIIAFFMFIMGSAMIIIGALLYTGHIDAEYSDRMWPLFIIGSLLFLPGFYHVRIAYYAWRKYEGFSFEDIPTDD</sequence>
<name>A0A3M7RNS7_BRAPC</name>
<evidence type="ECO:0000256" key="10">
    <source>
        <dbReference type="ARBA" id="ARBA00022753"/>
    </source>
</evidence>
<dbReference type="InterPro" id="IPR008590">
    <property type="entry name" value="TMEM_230/134"/>
</dbReference>
<keyword evidence="9 18" id="KW-0812">Transmembrane</keyword>
<dbReference type="AlphaFoldDB" id="A0A3M7RNS7"/>
<comment type="function">
    <text evidence="16">Involved in trafficking and recycling of synaptic vesicles.</text>
</comment>
<dbReference type="PANTHER" id="PTHR15664:SF6">
    <property type="entry name" value="TRANSMEMBRANE PROTEIN 230"/>
    <property type="match status" value="1"/>
</dbReference>
<dbReference type="InterPro" id="IPR044234">
    <property type="entry name" value="TMEM230"/>
</dbReference>
<evidence type="ECO:0000256" key="7">
    <source>
        <dbReference type="ARBA" id="ARBA00004603"/>
    </source>
</evidence>
<dbReference type="GO" id="GO:0016020">
    <property type="term" value="C:membrane"/>
    <property type="evidence" value="ECO:0007669"/>
    <property type="project" value="UniProtKB-SubCell"/>
</dbReference>
<evidence type="ECO:0000313" key="20">
    <source>
        <dbReference type="Proteomes" id="UP000276133"/>
    </source>
</evidence>
<evidence type="ECO:0000256" key="2">
    <source>
        <dbReference type="ARBA" id="ARBA00004172"/>
    </source>
</evidence>
<evidence type="ECO:0000256" key="3">
    <source>
        <dbReference type="ARBA" id="ARBA00004234"/>
    </source>
</evidence>
<evidence type="ECO:0000256" key="5">
    <source>
        <dbReference type="ARBA" id="ARBA00004419"/>
    </source>
</evidence>
<dbReference type="Proteomes" id="UP000276133">
    <property type="component" value="Unassembled WGS sequence"/>
</dbReference>
<keyword evidence="12" id="KW-0770">Synapse</keyword>
<evidence type="ECO:0000256" key="6">
    <source>
        <dbReference type="ARBA" id="ARBA00004601"/>
    </source>
</evidence>
<keyword evidence="11 18" id="KW-1133">Transmembrane helix</keyword>
<comment type="subcellular location">
    <subcellularLocation>
        <location evidence="5">Cytoplasmic vesicle</location>
        <location evidence="5">Autophagosome</location>
    </subcellularLocation>
    <subcellularLocation>
        <location evidence="3">Cytoplasmic vesicle</location>
        <location evidence="3">Secretory vesicle</location>
        <location evidence="3">Synaptic vesicle</location>
    </subcellularLocation>
    <subcellularLocation>
        <location evidence="4">Early endosome</location>
    </subcellularLocation>
    <subcellularLocation>
        <location evidence="6">Golgi apparatus</location>
        <location evidence="6">trans-Golgi network</location>
    </subcellularLocation>
    <subcellularLocation>
        <location evidence="7">Late endosome</location>
    </subcellularLocation>
    <subcellularLocation>
        <location evidence="1">Membrane</location>
        <topology evidence="1">Multi-pass membrane protein</topology>
    </subcellularLocation>
    <subcellularLocation>
        <location evidence="2">Recycling endosome</location>
    </subcellularLocation>
</comment>
<evidence type="ECO:0000256" key="9">
    <source>
        <dbReference type="ARBA" id="ARBA00022692"/>
    </source>
</evidence>
<keyword evidence="14 18" id="KW-0472">Membrane</keyword>
<evidence type="ECO:0000256" key="14">
    <source>
        <dbReference type="ARBA" id="ARBA00023136"/>
    </source>
</evidence>
<evidence type="ECO:0000256" key="4">
    <source>
        <dbReference type="ARBA" id="ARBA00004412"/>
    </source>
</evidence>
<evidence type="ECO:0000256" key="12">
    <source>
        <dbReference type="ARBA" id="ARBA00023018"/>
    </source>
</evidence>
<dbReference type="GO" id="GO:0008021">
    <property type="term" value="C:synaptic vesicle"/>
    <property type="evidence" value="ECO:0007669"/>
    <property type="project" value="UniProtKB-SubCell"/>
</dbReference>
<dbReference type="GO" id="GO:0055037">
    <property type="term" value="C:recycling endosome"/>
    <property type="evidence" value="ECO:0007669"/>
    <property type="project" value="UniProtKB-SubCell"/>
</dbReference>
<keyword evidence="10" id="KW-0967">Endosome</keyword>
<proteinExistence type="inferred from homology"/>
<dbReference type="EMBL" id="REGN01002966">
    <property type="protein sequence ID" value="RNA25182.1"/>
    <property type="molecule type" value="Genomic_DNA"/>
</dbReference>
<dbReference type="GO" id="GO:0005770">
    <property type="term" value="C:late endosome"/>
    <property type="evidence" value="ECO:0007669"/>
    <property type="project" value="UniProtKB-SubCell"/>
</dbReference>
<evidence type="ECO:0000256" key="8">
    <source>
        <dbReference type="ARBA" id="ARBA00007743"/>
    </source>
</evidence>
<dbReference type="GO" id="GO:0005794">
    <property type="term" value="C:Golgi apparatus"/>
    <property type="evidence" value="ECO:0007669"/>
    <property type="project" value="UniProtKB-SubCell"/>
</dbReference>
<keyword evidence="13" id="KW-0333">Golgi apparatus</keyword>
<evidence type="ECO:0000256" key="13">
    <source>
        <dbReference type="ARBA" id="ARBA00023034"/>
    </source>
</evidence>
<protein>
    <recommendedName>
        <fullName evidence="17">Transmembrane protein 230</fullName>
    </recommendedName>
</protein>
<accession>A0A3M7RNS7</accession>
<comment type="similarity">
    <text evidence="8">Belongs to the TMEM134/TMEM230 family.</text>
</comment>
<evidence type="ECO:0000256" key="18">
    <source>
        <dbReference type="SAM" id="Phobius"/>
    </source>
</evidence>
<comment type="caution">
    <text evidence="19">The sequence shown here is derived from an EMBL/GenBank/DDBJ whole genome shotgun (WGS) entry which is preliminary data.</text>
</comment>
<evidence type="ECO:0000256" key="15">
    <source>
        <dbReference type="ARBA" id="ARBA00023329"/>
    </source>
</evidence>
<dbReference type="STRING" id="10195.A0A3M7RNS7"/>
<evidence type="ECO:0000256" key="11">
    <source>
        <dbReference type="ARBA" id="ARBA00022989"/>
    </source>
</evidence>
<evidence type="ECO:0000256" key="16">
    <source>
        <dbReference type="ARBA" id="ARBA00024003"/>
    </source>
</evidence>
<keyword evidence="20" id="KW-1185">Reference proteome</keyword>
<dbReference type="PANTHER" id="PTHR15664">
    <property type="entry name" value="C20ORF30 PROTEIN"/>
    <property type="match status" value="1"/>
</dbReference>
<feature type="transmembrane region" description="Helical" evidence="18">
    <location>
        <begin position="79"/>
        <end position="97"/>
    </location>
</feature>
<dbReference type="Pfam" id="PF05915">
    <property type="entry name" value="TMEM_230_134"/>
    <property type="match status" value="1"/>
</dbReference>
<reference evidence="19 20" key="1">
    <citation type="journal article" date="2018" name="Sci. Rep.">
        <title>Genomic signatures of local adaptation to the degree of environmental predictability in rotifers.</title>
        <authorList>
            <person name="Franch-Gras L."/>
            <person name="Hahn C."/>
            <person name="Garcia-Roger E.M."/>
            <person name="Carmona M.J."/>
            <person name="Serra M."/>
            <person name="Gomez A."/>
        </authorList>
    </citation>
    <scope>NUCLEOTIDE SEQUENCE [LARGE SCALE GENOMIC DNA]</scope>
    <source>
        <strain evidence="19">HYR1</strain>
    </source>
</reference>
<dbReference type="OrthoDB" id="5597044at2759"/>
<evidence type="ECO:0000313" key="19">
    <source>
        <dbReference type="EMBL" id="RNA25182.1"/>
    </source>
</evidence>
<dbReference type="GO" id="GO:0005769">
    <property type="term" value="C:early endosome"/>
    <property type="evidence" value="ECO:0007669"/>
    <property type="project" value="UniProtKB-SubCell"/>
</dbReference>
<keyword evidence="15" id="KW-0968">Cytoplasmic vesicle</keyword>
<evidence type="ECO:0000256" key="1">
    <source>
        <dbReference type="ARBA" id="ARBA00004141"/>
    </source>
</evidence>
<organism evidence="19 20">
    <name type="scientific">Brachionus plicatilis</name>
    <name type="common">Marine rotifer</name>
    <name type="synonym">Brachionus muelleri</name>
    <dbReference type="NCBI Taxonomy" id="10195"/>
    <lineage>
        <taxon>Eukaryota</taxon>
        <taxon>Metazoa</taxon>
        <taxon>Spiralia</taxon>
        <taxon>Gnathifera</taxon>
        <taxon>Rotifera</taxon>
        <taxon>Eurotatoria</taxon>
        <taxon>Monogononta</taxon>
        <taxon>Pseudotrocha</taxon>
        <taxon>Ploima</taxon>
        <taxon>Brachionidae</taxon>
        <taxon>Brachionus</taxon>
    </lineage>
</organism>
<dbReference type="GO" id="GO:0005776">
    <property type="term" value="C:autophagosome"/>
    <property type="evidence" value="ECO:0007669"/>
    <property type="project" value="UniProtKB-SubCell"/>
</dbReference>
<gene>
    <name evidence="19" type="ORF">BpHYR1_026405</name>
</gene>
<evidence type="ECO:0000256" key="17">
    <source>
        <dbReference type="ARBA" id="ARBA00024088"/>
    </source>
</evidence>
<feature type="transmembrane region" description="Helical" evidence="18">
    <location>
        <begin position="45"/>
        <end position="67"/>
    </location>
</feature>